<accession>A0A3B0X7H2</accession>
<dbReference type="InterPro" id="IPR027417">
    <property type="entry name" value="P-loop_NTPase"/>
</dbReference>
<dbReference type="GO" id="GO:0009245">
    <property type="term" value="P:lipid A biosynthetic process"/>
    <property type="evidence" value="ECO:0007669"/>
    <property type="project" value="UniProtKB-KW"/>
</dbReference>
<evidence type="ECO:0000313" key="10">
    <source>
        <dbReference type="EMBL" id="VAW52706.1"/>
    </source>
</evidence>
<keyword evidence="8" id="KW-0067">ATP-binding</keyword>
<dbReference type="GO" id="GO:0009029">
    <property type="term" value="F:lipid-A 4'-kinase activity"/>
    <property type="evidence" value="ECO:0007669"/>
    <property type="project" value="UniProtKB-EC"/>
</dbReference>
<evidence type="ECO:0000256" key="6">
    <source>
        <dbReference type="ARBA" id="ARBA00022741"/>
    </source>
</evidence>
<dbReference type="PANTHER" id="PTHR42724">
    <property type="entry name" value="TETRAACYLDISACCHARIDE 4'-KINASE"/>
    <property type="match status" value="1"/>
</dbReference>
<evidence type="ECO:0000256" key="4">
    <source>
        <dbReference type="ARBA" id="ARBA00022556"/>
    </source>
</evidence>
<evidence type="ECO:0000256" key="2">
    <source>
        <dbReference type="ARBA" id="ARBA00012071"/>
    </source>
</evidence>
<dbReference type="EMBL" id="UOFE01000030">
    <property type="protein sequence ID" value="VAW52706.1"/>
    <property type="molecule type" value="Genomic_DNA"/>
</dbReference>
<keyword evidence="3" id="KW-0444">Lipid biosynthesis</keyword>
<evidence type="ECO:0000256" key="1">
    <source>
        <dbReference type="ARBA" id="ARBA00004870"/>
    </source>
</evidence>
<evidence type="ECO:0000256" key="7">
    <source>
        <dbReference type="ARBA" id="ARBA00022777"/>
    </source>
</evidence>
<dbReference type="GO" id="GO:0005524">
    <property type="term" value="F:ATP binding"/>
    <property type="evidence" value="ECO:0007669"/>
    <property type="project" value="UniProtKB-KW"/>
</dbReference>
<evidence type="ECO:0000256" key="9">
    <source>
        <dbReference type="ARBA" id="ARBA00023098"/>
    </source>
</evidence>
<keyword evidence="7 10" id="KW-0418">Kinase</keyword>
<evidence type="ECO:0000256" key="8">
    <source>
        <dbReference type="ARBA" id="ARBA00022840"/>
    </source>
</evidence>
<dbReference type="GO" id="GO:0005886">
    <property type="term" value="C:plasma membrane"/>
    <property type="evidence" value="ECO:0007669"/>
    <property type="project" value="TreeGrafter"/>
</dbReference>
<keyword evidence="5 10" id="KW-0808">Transferase</keyword>
<dbReference type="SUPFAM" id="SSF52540">
    <property type="entry name" value="P-loop containing nucleoside triphosphate hydrolases"/>
    <property type="match status" value="1"/>
</dbReference>
<keyword evidence="6" id="KW-0547">Nucleotide-binding</keyword>
<comment type="pathway">
    <text evidence="1">Glycolipid biosynthesis; lipid IV(A) biosynthesis; lipid IV(A) from (3R)-3-hydroxytetradecanoyl-[acyl-carrier-protein] and UDP-N-acetyl-alpha-D-glucosamine: step 6/6.</text>
</comment>
<evidence type="ECO:0000256" key="5">
    <source>
        <dbReference type="ARBA" id="ARBA00022679"/>
    </source>
</evidence>
<dbReference type="EC" id="2.7.1.130" evidence="2"/>
<reference evidence="10" key="1">
    <citation type="submission" date="2018-06" db="EMBL/GenBank/DDBJ databases">
        <authorList>
            <person name="Zhirakovskaya E."/>
        </authorList>
    </citation>
    <scope>NUCLEOTIDE SEQUENCE</scope>
</reference>
<dbReference type="NCBIfam" id="TIGR00682">
    <property type="entry name" value="lpxK"/>
    <property type="match status" value="1"/>
</dbReference>
<name>A0A3B0X7H2_9ZZZZ</name>
<organism evidence="10">
    <name type="scientific">hydrothermal vent metagenome</name>
    <dbReference type="NCBI Taxonomy" id="652676"/>
    <lineage>
        <taxon>unclassified sequences</taxon>
        <taxon>metagenomes</taxon>
        <taxon>ecological metagenomes</taxon>
    </lineage>
</organism>
<keyword evidence="4" id="KW-0441">Lipid A biosynthesis</keyword>
<sequence>MKSLEHYWYESSPLVWLLLPISALYCLIIGIRRQLYKLKIKPSFSVDVPVIIIGNIVAGGSGKTPLLISLCEYARNNGLTPGVVSRGYGGSFSGLKQVAASDKASLVGDEPLMIYQKANVPVVVGLDRVAAINFLLEHNQCNVIFSDDGLQHYRMKRNFEIAVVDSSRRFGNGFCLPAGPLREPVSRLKDVDMVVYNATGSLDAEQCSYSLQFSTALPLKGGEVRLLSVFENKTVHAVAGIGHPMRFFKQLRAMGVSVVEHAFSDHHQYQADDFAGWQSDCIIMTEKDAIKCSDLLLPDAWVVNTSVQLSSALKVQLDAMLLPVMSQSTIYEKET</sequence>
<dbReference type="Pfam" id="PF02606">
    <property type="entry name" value="LpxK"/>
    <property type="match status" value="1"/>
</dbReference>
<proteinExistence type="inferred from homology"/>
<dbReference type="HAMAP" id="MF_00409">
    <property type="entry name" value="LpxK"/>
    <property type="match status" value="1"/>
</dbReference>
<evidence type="ECO:0000256" key="3">
    <source>
        <dbReference type="ARBA" id="ARBA00022516"/>
    </source>
</evidence>
<dbReference type="AlphaFoldDB" id="A0A3B0X7H2"/>
<dbReference type="UniPathway" id="UPA00359">
    <property type="reaction ID" value="UER00482"/>
</dbReference>
<dbReference type="PANTHER" id="PTHR42724:SF1">
    <property type="entry name" value="TETRAACYLDISACCHARIDE 4'-KINASE, MITOCHONDRIAL-RELATED"/>
    <property type="match status" value="1"/>
</dbReference>
<protein>
    <recommendedName>
        <fullName evidence="2">tetraacyldisaccharide 4'-kinase</fullName>
        <ecNumber evidence="2">2.7.1.130</ecNumber>
    </recommendedName>
</protein>
<dbReference type="InterPro" id="IPR003758">
    <property type="entry name" value="LpxK"/>
</dbReference>
<gene>
    <name evidence="10" type="ORF">MNBD_GAMMA05-513</name>
</gene>
<dbReference type="GO" id="GO:0009244">
    <property type="term" value="P:lipopolysaccharide core region biosynthetic process"/>
    <property type="evidence" value="ECO:0007669"/>
    <property type="project" value="TreeGrafter"/>
</dbReference>
<keyword evidence="9" id="KW-0443">Lipid metabolism</keyword>